<dbReference type="PROSITE" id="PS51257">
    <property type="entry name" value="PROKAR_LIPOPROTEIN"/>
    <property type="match status" value="1"/>
</dbReference>
<accession>A0ABY6BBI1</accession>
<name>A0ABY6BBI1_9GAMM</name>
<evidence type="ECO:0000256" key="4">
    <source>
        <dbReference type="ARBA" id="ARBA00016202"/>
    </source>
</evidence>
<keyword evidence="15" id="KW-1185">Reference proteome</keyword>
<evidence type="ECO:0000256" key="7">
    <source>
        <dbReference type="ARBA" id="ARBA00022927"/>
    </source>
</evidence>
<dbReference type="CDD" id="cd16326">
    <property type="entry name" value="LolB"/>
    <property type="match status" value="1"/>
</dbReference>
<keyword evidence="10 13" id="KW-0143">Chaperone</keyword>
<comment type="subunit">
    <text evidence="3 13">Monomer.</text>
</comment>
<evidence type="ECO:0000256" key="13">
    <source>
        <dbReference type="HAMAP-Rule" id="MF_00233"/>
    </source>
</evidence>
<evidence type="ECO:0000256" key="11">
    <source>
        <dbReference type="ARBA" id="ARBA00023237"/>
    </source>
</evidence>
<keyword evidence="7 13" id="KW-0653">Protein transport</keyword>
<keyword evidence="8 13" id="KW-0472">Membrane</keyword>
<dbReference type="HAMAP" id="MF_00233">
    <property type="entry name" value="LolB"/>
    <property type="match status" value="1"/>
</dbReference>
<dbReference type="InterPro" id="IPR029046">
    <property type="entry name" value="LolA/LolB/LppX"/>
</dbReference>
<keyword evidence="5 13" id="KW-0813">Transport</keyword>
<evidence type="ECO:0000256" key="8">
    <source>
        <dbReference type="ARBA" id="ARBA00023136"/>
    </source>
</evidence>
<dbReference type="EMBL" id="CP104694">
    <property type="protein sequence ID" value="UXI67416.1"/>
    <property type="molecule type" value="Genomic_DNA"/>
</dbReference>
<dbReference type="Gene3D" id="2.50.20.10">
    <property type="entry name" value="Lipoprotein localisation LolA/LolB/LppX"/>
    <property type="match status" value="1"/>
</dbReference>
<sequence>MTADSVRRQGAGRGVLLFRAALAAATLLLAACAPMRTREDAATLRIQQQREAALAQAQRWQLSGRLAVSNGEDGGNGDLEWRQDGERFDLTLRAPVTGKNWRLHGDASRATLEGARDQVLTDRSAAALLDREMGWHVPVQELEYWVRALRAPGSRAQLVFNEHQLPATLTQSGWTIEYKDYFGEQAVPLPRKVFATRGKYRVRLFIEEWQAP</sequence>
<keyword evidence="6 13" id="KW-0732">Signal</keyword>
<reference evidence="14" key="1">
    <citation type="submission" date="2022-09" db="EMBL/GenBank/DDBJ databases">
        <title>Tahibacter sp. nov., isolated from a fresh water.</title>
        <authorList>
            <person name="Baek J.H."/>
            <person name="Lee J.K."/>
            <person name="Kim J.M."/>
            <person name="Jeon C.O."/>
        </authorList>
    </citation>
    <scope>NUCLEOTIDE SEQUENCE</scope>
    <source>
        <strain evidence="14">W38</strain>
    </source>
</reference>
<keyword evidence="11 13" id="KW-0998">Cell outer membrane</keyword>
<evidence type="ECO:0000256" key="6">
    <source>
        <dbReference type="ARBA" id="ARBA00022729"/>
    </source>
</evidence>
<evidence type="ECO:0000256" key="1">
    <source>
        <dbReference type="ARBA" id="ARBA00004459"/>
    </source>
</evidence>
<evidence type="ECO:0000256" key="10">
    <source>
        <dbReference type="ARBA" id="ARBA00023186"/>
    </source>
</evidence>
<dbReference type="NCBIfam" id="TIGR00548">
    <property type="entry name" value="lolB"/>
    <property type="match status" value="1"/>
</dbReference>
<dbReference type="RefSeq" id="WP_261694386.1">
    <property type="nucleotide sequence ID" value="NZ_CP104694.1"/>
</dbReference>
<evidence type="ECO:0000256" key="9">
    <source>
        <dbReference type="ARBA" id="ARBA00023139"/>
    </source>
</evidence>
<evidence type="ECO:0000313" key="14">
    <source>
        <dbReference type="EMBL" id="UXI67416.1"/>
    </source>
</evidence>
<evidence type="ECO:0000313" key="15">
    <source>
        <dbReference type="Proteomes" id="UP001064632"/>
    </source>
</evidence>
<keyword evidence="12 13" id="KW-0449">Lipoprotein</keyword>
<comment type="function">
    <text evidence="13">Plays a critical role in the incorporation of lipoproteins in the outer membrane after they are released by the LolA protein.</text>
</comment>
<dbReference type="InterPro" id="IPR004565">
    <property type="entry name" value="OM_lipoprot_LolB"/>
</dbReference>
<protein>
    <recommendedName>
        <fullName evidence="4 13">Outer-membrane lipoprotein LolB</fullName>
    </recommendedName>
</protein>
<evidence type="ECO:0000256" key="2">
    <source>
        <dbReference type="ARBA" id="ARBA00009696"/>
    </source>
</evidence>
<comment type="subcellular location">
    <subcellularLocation>
        <location evidence="1 13">Cell outer membrane</location>
        <topology evidence="1 13">Lipid-anchor</topology>
    </subcellularLocation>
</comment>
<proteinExistence type="inferred from homology"/>
<dbReference type="Proteomes" id="UP001064632">
    <property type="component" value="Chromosome"/>
</dbReference>
<evidence type="ECO:0000256" key="12">
    <source>
        <dbReference type="ARBA" id="ARBA00023288"/>
    </source>
</evidence>
<dbReference type="Pfam" id="PF03550">
    <property type="entry name" value="LolB"/>
    <property type="match status" value="1"/>
</dbReference>
<keyword evidence="9 13" id="KW-0564">Palmitate</keyword>
<dbReference type="SUPFAM" id="SSF89392">
    <property type="entry name" value="Prokaryotic lipoproteins and lipoprotein localization factors"/>
    <property type="match status" value="1"/>
</dbReference>
<organism evidence="14 15">
    <name type="scientific">Tahibacter amnicola</name>
    <dbReference type="NCBI Taxonomy" id="2976241"/>
    <lineage>
        <taxon>Bacteria</taxon>
        <taxon>Pseudomonadati</taxon>
        <taxon>Pseudomonadota</taxon>
        <taxon>Gammaproteobacteria</taxon>
        <taxon>Lysobacterales</taxon>
        <taxon>Rhodanobacteraceae</taxon>
        <taxon>Tahibacter</taxon>
    </lineage>
</organism>
<evidence type="ECO:0000256" key="3">
    <source>
        <dbReference type="ARBA" id="ARBA00011245"/>
    </source>
</evidence>
<comment type="similarity">
    <text evidence="2 13">Belongs to the LolB family.</text>
</comment>
<evidence type="ECO:0000256" key="5">
    <source>
        <dbReference type="ARBA" id="ARBA00022448"/>
    </source>
</evidence>
<gene>
    <name evidence="13 14" type="primary">lolB</name>
    <name evidence="14" type="ORF">N4264_22195</name>
</gene>